<dbReference type="STRING" id="288705.RSal33209_1638"/>
<comment type="function">
    <text evidence="2">Required for dimerization of active 70S ribosomes into 100S ribosomes in stationary phase; 100S ribosomes are translationally inactive and sometimes present during exponential growth.</text>
</comment>
<protein>
    <recommendedName>
        <fullName evidence="2">Ribosome hibernation promoting factor</fullName>
        <shortName evidence="2">HPF</shortName>
    </recommendedName>
</protein>
<dbReference type="KEGG" id="rsa:RSal33209_1638"/>
<dbReference type="HAMAP" id="MF_00839">
    <property type="entry name" value="HPF"/>
    <property type="match status" value="1"/>
</dbReference>
<dbReference type="InterPro" id="IPR036567">
    <property type="entry name" value="RHF-like"/>
</dbReference>
<dbReference type="Proteomes" id="UP000002007">
    <property type="component" value="Chromosome"/>
</dbReference>
<dbReference type="PANTHER" id="PTHR33231">
    <property type="entry name" value="30S RIBOSOMAL PROTEIN"/>
    <property type="match status" value="1"/>
</dbReference>
<gene>
    <name evidence="2" type="primary">hpf</name>
    <name evidence="5" type="ordered locus">RSal33209_1638</name>
</gene>
<dbReference type="eggNOG" id="COG1544">
    <property type="taxonomic scope" value="Bacteria"/>
</dbReference>
<evidence type="ECO:0000259" key="4">
    <source>
        <dbReference type="Pfam" id="PF16321"/>
    </source>
</evidence>
<reference evidence="6" key="1">
    <citation type="journal article" date="2008" name="J. Bacteriol.">
        <title>Genome sequence of the fish pathogen Renibacterium salmoninarum suggests reductive evolution away from an environmental Arthrobacter ancestor.</title>
        <authorList>
            <person name="Wiens G.D."/>
            <person name="Rockey D.D."/>
            <person name="Wu Z."/>
            <person name="Chang J."/>
            <person name="Levy R."/>
            <person name="Crane S."/>
            <person name="Chen D.S."/>
            <person name="Capri G.R."/>
            <person name="Burnett J.R."/>
            <person name="Sudheesh P.S."/>
            <person name="Schipma M.J."/>
            <person name="Burd H."/>
            <person name="Bhattacharyya A."/>
            <person name="Rhodes L.D."/>
            <person name="Kaul R."/>
            <person name="Strom M.S."/>
        </authorList>
    </citation>
    <scope>NUCLEOTIDE SEQUENCE [LARGE SCALE GENOMIC DNA]</scope>
    <source>
        <strain evidence="6">ATCC 33209 / DSM 20767 / JCM 11484 / NBRC 15589 / NCIMB 2235</strain>
    </source>
</reference>
<evidence type="ECO:0000256" key="3">
    <source>
        <dbReference type="SAM" id="MobiDB-lite"/>
    </source>
</evidence>
<keyword evidence="6" id="KW-1185">Reference proteome</keyword>
<dbReference type="InterPro" id="IPR032528">
    <property type="entry name" value="Ribosom_S30AE_C"/>
</dbReference>
<comment type="subunit">
    <text evidence="2">Interacts with 100S ribosomes.</text>
</comment>
<dbReference type="InterPro" id="IPR038416">
    <property type="entry name" value="Ribosom_S30AE_C_sf"/>
</dbReference>
<sequence>MRTRRRSGSRTESRPSCHFRHVEGTMEFMISGRNLTVSDRFREYATEKISKLEHLTEKVQRVDAKVSKQPNARLADTKLTVELTVQGRGPVIRAEAHAGDKFAAFDVAYNKLLERLRRAKDKKKLHHGRHTPKAVSEATASLEPVGTGPITLLNTEVSVEAEAAKQTASPYEIENDIPAGDSPVLIRRKVFPAAAMGVDDAVDNMELVGHDFYLFIDSVTNAPSVVYRRRGWTYGVITLDADCADVGSAPAEQILAYRSEDRAASVS</sequence>
<dbReference type="GO" id="GO:0045900">
    <property type="term" value="P:negative regulation of translational elongation"/>
    <property type="evidence" value="ECO:0007669"/>
    <property type="project" value="TreeGrafter"/>
</dbReference>
<organism evidence="5 6">
    <name type="scientific">Renibacterium salmoninarum (strain ATCC 33209 / DSM 20767 / JCM 11484 / NBRC 15589 / NCIMB 2235)</name>
    <dbReference type="NCBI Taxonomy" id="288705"/>
    <lineage>
        <taxon>Bacteria</taxon>
        <taxon>Bacillati</taxon>
        <taxon>Actinomycetota</taxon>
        <taxon>Actinomycetes</taxon>
        <taxon>Micrococcales</taxon>
        <taxon>Micrococcaceae</taxon>
        <taxon>Renibacterium</taxon>
    </lineage>
</organism>
<dbReference type="EMBL" id="CP000910">
    <property type="protein sequence ID" value="ABY23374.1"/>
    <property type="molecule type" value="Genomic_DNA"/>
</dbReference>
<accession>A9WMP6</accession>
<dbReference type="GO" id="GO:0022627">
    <property type="term" value="C:cytosolic small ribosomal subunit"/>
    <property type="evidence" value="ECO:0007669"/>
    <property type="project" value="TreeGrafter"/>
</dbReference>
<dbReference type="Gene3D" id="3.30.505.50">
    <property type="entry name" value="Sigma 54 modulation/S30EA ribosomal protein, C-terminal domain"/>
    <property type="match status" value="1"/>
</dbReference>
<dbReference type="Pfam" id="PF16321">
    <property type="entry name" value="Ribosom_S30AE_C"/>
    <property type="match status" value="1"/>
</dbReference>
<dbReference type="PANTHER" id="PTHR33231:SF1">
    <property type="entry name" value="30S RIBOSOMAL PROTEIN"/>
    <property type="match status" value="1"/>
</dbReference>
<proteinExistence type="inferred from homology"/>
<keyword evidence="2" id="KW-0963">Cytoplasm</keyword>
<comment type="subcellular location">
    <subcellularLocation>
        <location evidence="2">Cytoplasm</location>
    </subcellularLocation>
</comment>
<feature type="compositionally biased region" description="Basic residues" evidence="3">
    <location>
        <begin position="120"/>
        <end position="132"/>
    </location>
</feature>
<dbReference type="AlphaFoldDB" id="A9WMP6"/>
<dbReference type="HOGENOM" id="CLU_071472_0_0_11"/>
<keyword evidence="1 2" id="KW-0810">Translation regulation</keyword>
<evidence type="ECO:0000256" key="2">
    <source>
        <dbReference type="HAMAP-Rule" id="MF_00839"/>
    </source>
</evidence>
<comment type="similarity">
    <text evidence="2">Belongs to the HPF/YfiA ribosome-associated protein family. Long HPF subfamily.</text>
</comment>
<feature type="region of interest" description="Disordered" evidence="3">
    <location>
        <begin position="120"/>
        <end position="140"/>
    </location>
</feature>
<feature type="domain" description="Sigma 54 modulation/S30EA ribosomal protein C-terminal" evidence="4">
    <location>
        <begin position="182"/>
        <end position="236"/>
    </location>
</feature>
<evidence type="ECO:0000313" key="6">
    <source>
        <dbReference type="Proteomes" id="UP000002007"/>
    </source>
</evidence>
<dbReference type="CDD" id="cd00552">
    <property type="entry name" value="RaiA"/>
    <property type="match status" value="1"/>
</dbReference>
<dbReference type="NCBIfam" id="TIGR00741">
    <property type="entry name" value="yfiA"/>
    <property type="match status" value="1"/>
</dbReference>
<evidence type="ECO:0000313" key="5">
    <source>
        <dbReference type="EMBL" id="ABY23374.1"/>
    </source>
</evidence>
<evidence type="ECO:0000256" key="1">
    <source>
        <dbReference type="ARBA" id="ARBA00022845"/>
    </source>
</evidence>
<dbReference type="Pfam" id="PF02482">
    <property type="entry name" value="Ribosomal_S30AE"/>
    <property type="match status" value="1"/>
</dbReference>
<dbReference type="GO" id="GO:0043024">
    <property type="term" value="F:ribosomal small subunit binding"/>
    <property type="evidence" value="ECO:0007669"/>
    <property type="project" value="TreeGrafter"/>
</dbReference>
<dbReference type="Gene3D" id="3.30.160.100">
    <property type="entry name" value="Ribosome hibernation promotion factor-like"/>
    <property type="match status" value="1"/>
</dbReference>
<name>A9WMP6_RENSM</name>
<dbReference type="InterPro" id="IPR003489">
    <property type="entry name" value="RHF/RaiA"/>
</dbReference>
<dbReference type="InterPro" id="IPR050574">
    <property type="entry name" value="HPF/YfiA_ribosome-assoc"/>
</dbReference>
<dbReference type="InterPro" id="IPR034694">
    <property type="entry name" value="HPF_long/plastid"/>
</dbReference>
<dbReference type="SUPFAM" id="SSF69754">
    <property type="entry name" value="Ribosome binding protein Y (YfiA homologue)"/>
    <property type="match status" value="1"/>
</dbReference>